<dbReference type="OrthoDB" id="378113at2759"/>
<dbReference type="VEuPathDB" id="PlasmoDB:PGAL8A_00471300"/>
<evidence type="ECO:0000313" key="2">
    <source>
        <dbReference type="EMBL" id="CRG97132.1"/>
    </source>
</evidence>
<organism evidence="2 3">
    <name type="scientific">Plasmodium gallinaceum</name>
    <dbReference type="NCBI Taxonomy" id="5849"/>
    <lineage>
        <taxon>Eukaryota</taxon>
        <taxon>Sar</taxon>
        <taxon>Alveolata</taxon>
        <taxon>Apicomplexa</taxon>
        <taxon>Aconoidasida</taxon>
        <taxon>Haemosporida</taxon>
        <taxon>Plasmodiidae</taxon>
        <taxon>Plasmodium</taxon>
        <taxon>Plasmodium (Haemamoeba)</taxon>
    </lineage>
</organism>
<dbReference type="AlphaFoldDB" id="A0A1J1GXF1"/>
<proteinExistence type="predicted"/>
<comment type="caution">
    <text evidence="2">The sequence shown here is derived from an EMBL/GenBank/DDBJ whole genome shotgun (WGS) entry which is preliminary data.</text>
</comment>
<protein>
    <submittedName>
        <fullName evidence="2">Uncharacterized protein</fullName>
    </submittedName>
</protein>
<dbReference type="OMA" id="WHELRIK"/>
<feature type="coiled-coil region" evidence="1">
    <location>
        <begin position="614"/>
        <end position="641"/>
    </location>
</feature>
<dbReference type="RefSeq" id="XP_028529935.1">
    <property type="nucleotide sequence ID" value="XM_028673487.1"/>
</dbReference>
<sequence length="648" mass="77906">MENSVKRSRESFINLLEKGYSSRQKENEIKLFENIKTDISVIISEQLKKRSKTEFELTTIEKKFIYLKNIYDELEKLLKRQSIELKNEEELISNYFDYTTTNLDYIFIKYESVINDLLKTNNDMKSKLKNIKEQELIEFQNSYESIKEKTNNLKNIKDNIISIKNTILILDKEKGNIIKEIEIKNKEKIAIEKNYQDLLIKIDEFRKEFESIKEKCNYQMNEKKKSSSNLNIIEDKIKDVNNIIQNLMSDNKKIISELNNLEENNRSILINLLECNTDLNEKCDYLYEELNTLENEISDMQIKKELLEKNYKNLEVKLKDITEICEEKKKEDEIATKFVKSKSDELIKNKNKMKEKEKEYSCLNDKYNFIQMENSQLQESYCSIEKKLQKIHSDINDYISIIQMQKEKFIEMGEIKEKNEKKKIEILSDIERSEKLLQEEKNFFFKISKFLNLINLSNEECIRIKNERNNEKEDTYKQNYEELNESFNNICNEVKEKNNISKHIKSEIDNYTKNIQKYEIEISSLNEEKKKIEESSKNLIEVKDKNLKEIENRKENSEKKIKETEEMLKQRYEELKETLACQFKNKHIEHNNFLKQGEKEKLECNFQLFKSEIISSLEKAKEEKKKQIIEKDKELKIYQQRYNSLKAM</sequence>
<reference evidence="2" key="1">
    <citation type="submission" date="2015-04" db="EMBL/GenBank/DDBJ databases">
        <authorList>
            <consortium name="Pathogen Informatics"/>
        </authorList>
    </citation>
    <scope>NUCLEOTIDE SEQUENCE [LARGE SCALE GENOMIC DNA]</scope>
    <source>
        <strain evidence="2">8A</strain>
    </source>
</reference>
<keyword evidence="1" id="KW-0175">Coiled coil</keyword>
<feature type="coiled-coil region" evidence="1">
    <location>
        <begin position="71"/>
        <end position="373"/>
    </location>
</feature>
<gene>
    <name evidence="2" type="ORF">PGAL8A_00471300</name>
</gene>
<dbReference type="EMBL" id="CVMV01000083">
    <property type="protein sequence ID" value="CRG97132.1"/>
    <property type="molecule type" value="Genomic_DNA"/>
</dbReference>
<dbReference type="GeneID" id="39733246"/>
<evidence type="ECO:0000256" key="1">
    <source>
        <dbReference type="SAM" id="Coils"/>
    </source>
</evidence>
<keyword evidence="3" id="KW-1185">Reference proteome</keyword>
<dbReference type="Proteomes" id="UP000220797">
    <property type="component" value="Unassembled WGS sequence"/>
</dbReference>
<evidence type="ECO:0000313" key="3">
    <source>
        <dbReference type="Proteomes" id="UP000220797"/>
    </source>
</evidence>
<accession>A0A1J1GXF1</accession>
<feature type="coiled-coil region" evidence="1">
    <location>
        <begin position="466"/>
        <end position="578"/>
    </location>
</feature>
<name>A0A1J1GXF1_PLAGA</name>